<protein>
    <recommendedName>
        <fullName evidence="2">Cleavage and polyadenylation specificity factor 100 kDa subunit</fullName>
    </recommendedName>
</protein>
<evidence type="ECO:0000313" key="1">
    <source>
        <dbReference type="EMBL" id="JAP93339.1"/>
    </source>
</evidence>
<dbReference type="InterPro" id="IPR036866">
    <property type="entry name" value="RibonucZ/Hydroxyglut_hydro"/>
</dbReference>
<feature type="non-terminal residue" evidence="1">
    <location>
        <position position="1"/>
    </location>
</feature>
<evidence type="ECO:0008006" key="2">
    <source>
        <dbReference type="Google" id="ProtNLM"/>
    </source>
</evidence>
<gene>
    <name evidence="1" type="ORF">TPC1_14420</name>
</gene>
<proteinExistence type="predicted"/>
<sequence>CTLLRIQDELIMINCGLEMPYDDFVPKYQQVLPQLTSVLITSHSQNCCGFLPLLKHYGYKGSVFLPAHTEPIIRTTLLQQMSQLKADYENYKIPISSSNYLTDQLIQQCLSSDTVKKLTSNKYLNITPQLQIMFIKSSIDVAVMIKHAYFLEELFFATSLQQRDKLFNQDFSTQIFKQKIETDKLKLCVFNAFKPLPIQQFSLQGFLELIKMT</sequence>
<accession>A0A146KDE2</accession>
<reference evidence="1" key="1">
    <citation type="submission" date="2015-07" db="EMBL/GenBank/DDBJ databases">
        <title>Adaptation to a free-living lifestyle via gene acquisitions in the diplomonad Trepomonas sp. PC1.</title>
        <authorList>
            <person name="Xu F."/>
            <person name="Jerlstrom-Hultqvist J."/>
            <person name="Kolisko M."/>
            <person name="Simpson A.G.B."/>
            <person name="Roger A.J."/>
            <person name="Svard S.G."/>
            <person name="Andersson J.O."/>
        </authorList>
    </citation>
    <scope>NUCLEOTIDE SEQUENCE</scope>
    <source>
        <strain evidence="1">PC1</strain>
    </source>
</reference>
<organism evidence="1">
    <name type="scientific">Trepomonas sp. PC1</name>
    <dbReference type="NCBI Taxonomy" id="1076344"/>
    <lineage>
        <taxon>Eukaryota</taxon>
        <taxon>Metamonada</taxon>
        <taxon>Diplomonadida</taxon>
        <taxon>Hexamitidae</taxon>
        <taxon>Hexamitinae</taxon>
        <taxon>Trepomonas</taxon>
    </lineage>
</organism>
<name>A0A146KDE2_9EUKA</name>
<dbReference type="SUPFAM" id="SSF56281">
    <property type="entry name" value="Metallo-hydrolase/oxidoreductase"/>
    <property type="match status" value="1"/>
</dbReference>
<dbReference type="AlphaFoldDB" id="A0A146KDE2"/>
<feature type="non-terminal residue" evidence="1">
    <location>
        <position position="213"/>
    </location>
</feature>
<dbReference type="Gene3D" id="3.60.15.10">
    <property type="entry name" value="Ribonuclease Z/Hydroxyacylglutathione hydrolase-like"/>
    <property type="match status" value="1"/>
</dbReference>
<dbReference type="EMBL" id="GDID01003267">
    <property type="protein sequence ID" value="JAP93339.1"/>
    <property type="molecule type" value="Transcribed_RNA"/>
</dbReference>